<proteinExistence type="predicted"/>
<name>A0A0W8EA37_9ZZZZ</name>
<protein>
    <submittedName>
        <fullName evidence="2">Uncharacterized protein</fullName>
    </submittedName>
</protein>
<dbReference type="Pfam" id="PF04203">
    <property type="entry name" value="Sortase"/>
    <property type="match status" value="1"/>
</dbReference>
<comment type="caution">
    <text evidence="2">The sequence shown here is derived from an EMBL/GenBank/DDBJ whole genome shotgun (WGS) entry which is preliminary data.</text>
</comment>
<dbReference type="GO" id="GO:0016787">
    <property type="term" value="F:hydrolase activity"/>
    <property type="evidence" value="ECO:0007669"/>
    <property type="project" value="UniProtKB-KW"/>
</dbReference>
<reference evidence="2" key="1">
    <citation type="journal article" date="2015" name="Proc. Natl. Acad. Sci. U.S.A.">
        <title>Networks of energetic and metabolic interactions define dynamics in microbial communities.</title>
        <authorList>
            <person name="Embree M."/>
            <person name="Liu J.K."/>
            <person name="Al-Bassam M.M."/>
            <person name="Zengler K."/>
        </authorList>
    </citation>
    <scope>NUCLEOTIDE SEQUENCE</scope>
</reference>
<organism evidence="2">
    <name type="scientific">hydrocarbon metagenome</name>
    <dbReference type="NCBI Taxonomy" id="938273"/>
    <lineage>
        <taxon>unclassified sequences</taxon>
        <taxon>metagenomes</taxon>
        <taxon>ecological metagenomes</taxon>
    </lineage>
</organism>
<dbReference type="InterPro" id="IPR023365">
    <property type="entry name" value="Sortase_dom-sf"/>
</dbReference>
<accession>A0A0W8EA37</accession>
<dbReference type="InterPro" id="IPR042003">
    <property type="entry name" value="Sortase_E"/>
</dbReference>
<dbReference type="InterPro" id="IPR005754">
    <property type="entry name" value="Sortase"/>
</dbReference>
<dbReference type="EMBL" id="LNQE01001818">
    <property type="protein sequence ID" value="KUG05372.1"/>
    <property type="molecule type" value="Genomic_DNA"/>
</dbReference>
<evidence type="ECO:0000256" key="1">
    <source>
        <dbReference type="ARBA" id="ARBA00022801"/>
    </source>
</evidence>
<dbReference type="AlphaFoldDB" id="A0A0W8EA37"/>
<dbReference type="NCBIfam" id="TIGR01076">
    <property type="entry name" value="sortase_fam"/>
    <property type="match status" value="1"/>
</dbReference>
<sequence length="169" mass="18714">MYPLLTDFYAWYEQENLKQQIINKQAGPDDGEQSSGVAMSEFDGALLEIPAINLSIPVQEGTTPELLAVTPGRYIESALPGEGNTAIAGHRTMYGGPFRNLTDLKPGDIIILSCQELVFEYRVEELYSVENDDWSVIAPCGYAALTLTTCHQDGSSVRQIIRARMLNKR</sequence>
<evidence type="ECO:0000313" key="2">
    <source>
        <dbReference type="EMBL" id="KUG05372.1"/>
    </source>
</evidence>
<gene>
    <name evidence="2" type="ORF">ASZ90_017204</name>
</gene>
<dbReference type="CDD" id="cd05830">
    <property type="entry name" value="Sortase_E"/>
    <property type="match status" value="1"/>
</dbReference>
<dbReference type="Gene3D" id="2.40.260.10">
    <property type="entry name" value="Sortase"/>
    <property type="match status" value="1"/>
</dbReference>
<dbReference type="SUPFAM" id="SSF63817">
    <property type="entry name" value="Sortase"/>
    <property type="match status" value="1"/>
</dbReference>
<keyword evidence="1" id="KW-0378">Hydrolase</keyword>